<evidence type="ECO:0000256" key="2">
    <source>
        <dbReference type="ARBA" id="ARBA00022448"/>
    </source>
</evidence>
<dbReference type="OrthoDB" id="9795467at2"/>
<dbReference type="Proteomes" id="UP000317369">
    <property type="component" value="Chromosome"/>
</dbReference>
<dbReference type="InterPro" id="IPR006059">
    <property type="entry name" value="SBP"/>
</dbReference>
<sequence>MSNLLIWSKRVLLIAVVCLFVVVLLARIGGNSMGGGKVQIRWWNMFAGPDGKHALGMVRAFNESHPEVHASMQRLEFNTFYSKVFVAGLGGRSPEVFIVHSDLLPRFVQAGLVRPLDDLIAESGISKQDFDPNIFEAVTFEDSVYAIPLDIHPMGMYYNATMFEKAGVVDENGTAKAPETGLEFLEAIKKITNIGGRAFVITWARINMYTIMQQFNGRMFNEDFSVCTLNSAENVRALKYIVDLIYEDELIPRPQNLDPYTGFRQGNVGIVFEGPWMMHDFMKSEDFEVKVASIPQFGERPATWANSHSLVISADIPDEKLDAAWSFIEYISDESLTWAKAGQVPARRSVRESEGFKSMIAQGEFARQIENVEYFPRVPYLFEFLGEFDLAIERALRGEMSPQEALDRATDRINDVIERNHDMKRNGAS</sequence>
<evidence type="ECO:0000313" key="4">
    <source>
        <dbReference type="EMBL" id="QDU33441.1"/>
    </source>
</evidence>
<name>A0A517YTA8_9BACT</name>
<organism evidence="4 5">
    <name type="scientific">Poriferisphaera corsica</name>
    <dbReference type="NCBI Taxonomy" id="2528020"/>
    <lineage>
        <taxon>Bacteria</taxon>
        <taxon>Pseudomonadati</taxon>
        <taxon>Planctomycetota</taxon>
        <taxon>Phycisphaerae</taxon>
        <taxon>Phycisphaerales</taxon>
        <taxon>Phycisphaeraceae</taxon>
        <taxon>Poriferisphaera</taxon>
    </lineage>
</organism>
<protein>
    <submittedName>
        <fullName evidence="4">Putative arabinose-binding protein</fullName>
    </submittedName>
</protein>
<dbReference type="GO" id="GO:1901982">
    <property type="term" value="F:maltose binding"/>
    <property type="evidence" value="ECO:0007669"/>
    <property type="project" value="TreeGrafter"/>
</dbReference>
<reference evidence="4 5" key="1">
    <citation type="submission" date="2019-02" db="EMBL/GenBank/DDBJ databases">
        <title>Deep-cultivation of Planctomycetes and their phenomic and genomic characterization uncovers novel biology.</title>
        <authorList>
            <person name="Wiegand S."/>
            <person name="Jogler M."/>
            <person name="Boedeker C."/>
            <person name="Pinto D."/>
            <person name="Vollmers J."/>
            <person name="Rivas-Marin E."/>
            <person name="Kohn T."/>
            <person name="Peeters S.H."/>
            <person name="Heuer A."/>
            <person name="Rast P."/>
            <person name="Oberbeckmann S."/>
            <person name="Bunk B."/>
            <person name="Jeske O."/>
            <person name="Meyerdierks A."/>
            <person name="Storesund J.E."/>
            <person name="Kallscheuer N."/>
            <person name="Luecker S."/>
            <person name="Lage O.M."/>
            <person name="Pohl T."/>
            <person name="Merkel B.J."/>
            <person name="Hornburger P."/>
            <person name="Mueller R.-W."/>
            <person name="Bruemmer F."/>
            <person name="Labrenz M."/>
            <person name="Spormann A.M."/>
            <person name="Op den Camp H."/>
            <person name="Overmann J."/>
            <person name="Amann R."/>
            <person name="Jetten M.S.M."/>
            <person name="Mascher T."/>
            <person name="Medema M.H."/>
            <person name="Devos D.P."/>
            <person name="Kaster A.-K."/>
            <person name="Ovreas L."/>
            <person name="Rohde M."/>
            <person name="Galperin M.Y."/>
            <person name="Jogler C."/>
        </authorList>
    </citation>
    <scope>NUCLEOTIDE SEQUENCE [LARGE SCALE GENOMIC DNA]</scope>
    <source>
        <strain evidence="4 5">KS4</strain>
    </source>
</reference>
<evidence type="ECO:0000313" key="5">
    <source>
        <dbReference type="Proteomes" id="UP000317369"/>
    </source>
</evidence>
<dbReference type="PANTHER" id="PTHR30061:SF50">
    <property type="entry name" value="MALTOSE_MALTODEXTRIN-BINDING PERIPLASMIC PROTEIN"/>
    <property type="match status" value="1"/>
</dbReference>
<dbReference type="CDD" id="cd14748">
    <property type="entry name" value="PBP2_UgpB"/>
    <property type="match status" value="1"/>
</dbReference>
<dbReference type="EMBL" id="CP036425">
    <property type="protein sequence ID" value="QDU33441.1"/>
    <property type="molecule type" value="Genomic_DNA"/>
</dbReference>
<dbReference type="GO" id="GO:0055052">
    <property type="term" value="C:ATP-binding cassette (ABC) transporter complex, substrate-binding subunit-containing"/>
    <property type="evidence" value="ECO:0007669"/>
    <property type="project" value="TreeGrafter"/>
</dbReference>
<dbReference type="GO" id="GO:0042956">
    <property type="term" value="P:maltodextrin transmembrane transport"/>
    <property type="evidence" value="ECO:0007669"/>
    <property type="project" value="TreeGrafter"/>
</dbReference>
<gene>
    <name evidence="4" type="primary">araN</name>
    <name evidence="4" type="ORF">KS4_14870</name>
</gene>
<dbReference type="PANTHER" id="PTHR30061">
    <property type="entry name" value="MALTOSE-BINDING PERIPLASMIC PROTEIN"/>
    <property type="match status" value="1"/>
</dbReference>
<keyword evidence="3" id="KW-0732">Signal</keyword>
<dbReference type="GO" id="GO:0015768">
    <property type="term" value="P:maltose transport"/>
    <property type="evidence" value="ECO:0007669"/>
    <property type="project" value="TreeGrafter"/>
</dbReference>
<dbReference type="AlphaFoldDB" id="A0A517YTA8"/>
<dbReference type="RefSeq" id="WP_145076477.1">
    <property type="nucleotide sequence ID" value="NZ_CP036425.1"/>
</dbReference>
<dbReference type="Gene3D" id="3.40.190.10">
    <property type="entry name" value="Periplasmic binding protein-like II"/>
    <property type="match status" value="1"/>
</dbReference>
<dbReference type="KEGG" id="pcor:KS4_14870"/>
<keyword evidence="5" id="KW-1185">Reference proteome</keyword>
<dbReference type="SUPFAM" id="SSF53850">
    <property type="entry name" value="Periplasmic binding protein-like II"/>
    <property type="match status" value="1"/>
</dbReference>
<accession>A0A517YTA8</accession>
<evidence type="ECO:0000256" key="3">
    <source>
        <dbReference type="ARBA" id="ARBA00022729"/>
    </source>
</evidence>
<keyword evidence="2" id="KW-0813">Transport</keyword>
<evidence type="ECO:0000256" key="1">
    <source>
        <dbReference type="ARBA" id="ARBA00008520"/>
    </source>
</evidence>
<proteinExistence type="inferred from homology"/>
<comment type="similarity">
    <text evidence="1">Belongs to the bacterial solute-binding protein 1 family.</text>
</comment>
<dbReference type="Pfam" id="PF01547">
    <property type="entry name" value="SBP_bac_1"/>
    <property type="match status" value="1"/>
</dbReference>